<keyword evidence="3" id="KW-1185">Reference proteome</keyword>
<proteinExistence type="predicted"/>
<evidence type="ECO:0000313" key="2">
    <source>
        <dbReference type="EMBL" id="WDR04892.1"/>
    </source>
</evidence>
<evidence type="ECO:0000256" key="1">
    <source>
        <dbReference type="SAM" id="MobiDB-lite"/>
    </source>
</evidence>
<dbReference type="InterPro" id="IPR029058">
    <property type="entry name" value="AB_hydrolase_fold"/>
</dbReference>
<feature type="compositionally biased region" description="Basic residues" evidence="1">
    <location>
        <begin position="287"/>
        <end position="297"/>
    </location>
</feature>
<organism evidence="2 3">
    <name type="scientific">Devosia rhodophyticola</name>
    <dbReference type="NCBI Taxonomy" id="3026423"/>
    <lineage>
        <taxon>Bacteria</taxon>
        <taxon>Pseudomonadati</taxon>
        <taxon>Pseudomonadota</taxon>
        <taxon>Alphaproteobacteria</taxon>
        <taxon>Hyphomicrobiales</taxon>
        <taxon>Devosiaceae</taxon>
        <taxon>Devosia</taxon>
    </lineage>
</organism>
<feature type="region of interest" description="Disordered" evidence="1">
    <location>
        <begin position="251"/>
        <end position="297"/>
    </location>
</feature>
<accession>A0ABY7YUK7</accession>
<dbReference type="Proteomes" id="UP001222118">
    <property type="component" value="Chromosome"/>
</dbReference>
<protein>
    <submittedName>
        <fullName evidence="2">Alpha/beta hydrolase</fullName>
    </submittedName>
</protein>
<dbReference type="PANTHER" id="PTHR12277:SF81">
    <property type="entry name" value="PROTEIN ABHD13"/>
    <property type="match status" value="1"/>
</dbReference>
<dbReference type="GO" id="GO:0016787">
    <property type="term" value="F:hydrolase activity"/>
    <property type="evidence" value="ECO:0007669"/>
    <property type="project" value="UniProtKB-KW"/>
</dbReference>
<dbReference type="RefSeq" id="WP_282210411.1">
    <property type="nucleotide sequence ID" value="NZ_CP118247.1"/>
</dbReference>
<gene>
    <name evidence="2" type="ORF">PSQ90_11315</name>
</gene>
<sequence length="297" mass="32146">MKWARRLGLGVIVLAALAYSGVVLGMYVMQRSLQYDTEGAITALASTTIVGAQNVAIASDGGTLAGWYAPPRPGKPLIVYYKGNSGSFSHEHERFERWSQDGYGFLAFDYRGFPASPGNVSQAGILDDAVAAFNWAKAKGFPIVIWGRSLGSGPATFVASEREADALLLETPFLSAVNVAAERYPFLPVYWVMQDQFPVNEWIAKVSEPVLIAHGTADTTIDVSNGERLYDLVPNKDELWIVPGERTPAFGMPVSGPTPSDCSIVPKRQTAASYARTRRASTSVRAAQRRRSRGAAP</sequence>
<keyword evidence="2" id="KW-0378">Hydrolase</keyword>
<dbReference type="SUPFAM" id="SSF53474">
    <property type="entry name" value="alpha/beta-Hydrolases"/>
    <property type="match status" value="1"/>
</dbReference>
<name>A0ABY7YUK7_9HYPH</name>
<dbReference type="EMBL" id="CP118247">
    <property type="protein sequence ID" value="WDR04892.1"/>
    <property type="molecule type" value="Genomic_DNA"/>
</dbReference>
<evidence type="ECO:0000313" key="3">
    <source>
        <dbReference type="Proteomes" id="UP001222118"/>
    </source>
</evidence>
<dbReference type="Gene3D" id="3.40.50.1820">
    <property type="entry name" value="alpha/beta hydrolase"/>
    <property type="match status" value="1"/>
</dbReference>
<feature type="compositionally biased region" description="Low complexity" evidence="1">
    <location>
        <begin position="268"/>
        <end position="286"/>
    </location>
</feature>
<dbReference type="PANTHER" id="PTHR12277">
    <property type="entry name" value="ALPHA/BETA HYDROLASE DOMAIN-CONTAINING PROTEIN"/>
    <property type="match status" value="1"/>
</dbReference>
<reference evidence="2 3" key="1">
    <citation type="submission" date="2023-02" db="EMBL/GenBank/DDBJ databases">
        <title>Devosia chondri sp. nov., isolated from the phycosphere of marine algae.</title>
        <authorList>
            <person name="Kim J.M."/>
            <person name="Lee J.K."/>
            <person name="Choi B.J."/>
            <person name="Bayburt H."/>
            <person name="Jeon C.O."/>
        </authorList>
    </citation>
    <scope>NUCLEOTIDE SEQUENCE [LARGE SCALE GENOMIC DNA]</scope>
    <source>
        <strain evidence="2 3">G2-5</strain>
    </source>
</reference>